<dbReference type="Proteomes" id="UP000278632">
    <property type="component" value="Unassembled WGS sequence"/>
</dbReference>
<dbReference type="RefSeq" id="WP_123192564.1">
    <property type="nucleotide sequence ID" value="NZ_QICD01000019.1"/>
</dbReference>
<dbReference type="PANTHER" id="PTHR22642:SF2">
    <property type="entry name" value="PROTEIN LONG AFTER FAR-RED 3"/>
    <property type="match status" value="1"/>
</dbReference>
<feature type="domain" description="Amidohydrolase 3" evidence="1">
    <location>
        <begin position="48"/>
        <end position="537"/>
    </location>
</feature>
<dbReference type="GO" id="GO:0016810">
    <property type="term" value="F:hydrolase activity, acting on carbon-nitrogen (but not peptide) bonds"/>
    <property type="evidence" value="ECO:0007669"/>
    <property type="project" value="InterPro"/>
</dbReference>
<evidence type="ECO:0000313" key="3">
    <source>
        <dbReference type="Proteomes" id="UP000278632"/>
    </source>
</evidence>
<comment type="caution">
    <text evidence="2">The sequence shown here is derived from an EMBL/GenBank/DDBJ whole genome shotgun (WGS) entry which is preliminary data.</text>
</comment>
<dbReference type="PANTHER" id="PTHR22642">
    <property type="entry name" value="IMIDAZOLONEPROPIONASE"/>
    <property type="match status" value="1"/>
</dbReference>
<reference evidence="3" key="1">
    <citation type="submission" date="2018-05" db="EMBL/GenBank/DDBJ databases">
        <title>Genome Sequencing of selected type strains of the family Eggerthellaceae.</title>
        <authorList>
            <person name="Danylec N."/>
            <person name="Stoll D.A."/>
            <person name="Doetsch A."/>
            <person name="Huch M."/>
        </authorList>
    </citation>
    <scope>NUCLEOTIDE SEQUENCE [LARGE SCALE GENOMIC DNA]</scope>
    <source>
        <strain evidence="3">DSM 16106</strain>
    </source>
</reference>
<gene>
    <name evidence="2" type="ORF">DMP08_08925</name>
</gene>
<sequence length="540" mass="59163">MKTLYYNGDFVPMTQEDATFEALLVADDGTIAFTGSLDEARCRAAGAQEIDLEGKAVLPGFIDPHSHLTGTTQYISTASLSDCTSFDDIVDALTAFIEKRGITAEGVVMGTGYDQNFLVEGQHPTKDVLDRASREIPIFIVHASGHMGVANSRSLELVGVTAETPDPEGGLYGRVEGTTEPNGYAEEPATLFNFYAMCQPRMNLDVPAMFGEMQDYYVENGVTTAQDGATQPDFADMMAAFARAGKMKLDIVGYPMDGHGVEGMLERNADFDSQDYIGHFRLGGIKMFLDGSPQGRTAWMTEPYEPGEDGATDYVAYGTMTDDEAYAFIRSGIDTNHQVLCHCNGDAAGDQLIAQYKRALEDSPNPDKHKLRPVMIHCQTIRRDQYQAMAEIGMIPSMFTSHIWYWGDIHLKNFGPVRGGRISAVRDALDAGLPFTFHTDVPVIAPKMLETVWCAVNRVTKGGAQLDEDQKIDVFNGLKAITINGAYQYGEEDRKGTLEAGKLADLAILDANPLKVDPMDIRSINVLETVKEGESVYRRA</sequence>
<dbReference type="InterPro" id="IPR013108">
    <property type="entry name" value="Amidohydro_3"/>
</dbReference>
<dbReference type="InterPro" id="IPR032466">
    <property type="entry name" value="Metal_Hydrolase"/>
</dbReference>
<evidence type="ECO:0000313" key="2">
    <source>
        <dbReference type="EMBL" id="RNL41807.1"/>
    </source>
</evidence>
<evidence type="ECO:0000259" key="1">
    <source>
        <dbReference type="Pfam" id="PF07969"/>
    </source>
</evidence>
<dbReference type="SUPFAM" id="SSF51338">
    <property type="entry name" value="Composite domain of metallo-dependent hydrolases"/>
    <property type="match status" value="1"/>
</dbReference>
<dbReference type="Gene3D" id="2.30.40.10">
    <property type="entry name" value="Urease, subunit C, domain 1"/>
    <property type="match status" value="1"/>
</dbReference>
<dbReference type="Gene3D" id="3.10.310.70">
    <property type="match status" value="1"/>
</dbReference>
<dbReference type="OrthoDB" id="3173428at2"/>
<dbReference type="InterPro" id="IPR011059">
    <property type="entry name" value="Metal-dep_hydrolase_composite"/>
</dbReference>
<organism evidence="2 3">
    <name type="scientific">Paraeggerthella hongkongensis</name>
    <dbReference type="NCBI Taxonomy" id="230658"/>
    <lineage>
        <taxon>Bacteria</taxon>
        <taxon>Bacillati</taxon>
        <taxon>Actinomycetota</taxon>
        <taxon>Coriobacteriia</taxon>
        <taxon>Eggerthellales</taxon>
        <taxon>Eggerthellaceae</taxon>
        <taxon>Paraeggerthella</taxon>
    </lineage>
</organism>
<dbReference type="SUPFAM" id="SSF51556">
    <property type="entry name" value="Metallo-dependent hydrolases"/>
    <property type="match status" value="1"/>
</dbReference>
<keyword evidence="2" id="KW-0378">Hydrolase</keyword>
<dbReference type="CDD" id="cd01300">
    <property type="entry name" value="YtcJ_like"/>
    <property type="match status" value="1"/>
</dbReference>
<dbReference type="AlphaFoldDB" id="A0A3N0B3X1"/>
<dbReference type="InterPro" id="IPR033932">
    <property type="entry name" value="YtcJ-like"/>
</dbReference>
<protein>
    <submittedName>
        <fullName evidence="2">Amidohydrolase</fullName>
    </submittedName>
</protein>
<keyword evidence="3" id="KW-1185">Reference proteome</keyword>
<dbReference type="EMBL" id="QICD01000019">
    <property type="protein sequence ID" value="RNL41807.1"/>
    <property type="molecule type" value="Genomic_DNA"/>
</dbReference>
<accession>A0A3N0B3X1</accession>
<dbReference type="Pfam" id="PF07969">
    <property type="entry name" value="Amidohydro_3"/>
    <property type="match status" value="1"/>
</dbReference>
<name>A0A3N0B3X1_9ACTN</name>
<proteinExistence type="predicted"/>
<dbReference type="Gene3D" id="3.20.20.140">
    <property type="entry name" value="Metal-dependent hydrolases"/>
    <property type="match status" value="1"/>
</dbReference>